<dbReference type="Proteomes" id="UP000828941">
    <property type="component" value="Chromosome 5"/>
</dbReference>
<dbReference type="EMBL" id="CM039430">
    <property type="protein sequence ID" value="KAI4345644.1"/>
    <property type="molecule type" value="Genomic_DNA"/>
</dbReference>
<gene>
    <name evidence="1" type="ORF">L6164_012744</name>
</gene>
<sequence length="567" mass="64179">MFKYSDIPLHVDGKSTSMLLSDIFYIYSSALKLWLLSLNIWEWLLNMWAQFSSCATCFPRAFRKHFLLHFSVNSILPRHKPLRLIMEIDIPGHPNDHNTQGSAGSFVLRPVLPEENGEGLPYAPENWPEPGDIWSWRTGRRVANTGHFLDRYLYLPPRLSRIENSGSNRKKHGFASKLAVERYIRTTFPETDLVEFFASFSWKIPSPQCGRPNGNEEKLPIAAVPLKQVQLAEEPESDVQHDTVRCKAGNNMCNGLILEEVEKYSPAMPCDVCCSERDFCRDCCCILCCKTVNSANGGYSYIKCQKKVDDKICGHVAHMECALRSRNAGTVGGKIGLDAEYNCRSCDGRTDLISHVDKLLETCKIIDCQDDIEKILHLGACLLRGSQKTIAKELLSHIELANSKLKCGTPLEDIWKVDHNLTAHSAGFSDSGHAETEVVLNGSPSDVITETKSYGCLSDSLKLEVEIDNVLQNLRKSQEFEYNIAEERLYVQKKYLQDLYQQLENEKSELACQNSSLSSVLLRAVREREDQIRRELLKFGDMKKVANGFGRTSKDILKEHFDLEIAD</sequence>
<evidence type="ECO:0000313" key="1">
    <source>
        <dbReference type="EMBL" id="KAI4345644.1"/>
    </source>
</evidence>
<keyword evidence="2" id="KW-1185">Reference proteome</keyword>
<evidence type="ECO:0000313" key="2">
    <source>
        <dbReference type="Proteomes" id="UP000828941"/>
    </source>
</evidence>
<organism evidence="1 2">
    <name type="scientific">Bauhinia variegata</name>
    <name type="common">Purple orchid tree</name>
    <name type="synonym">Phanera variegata</name>
    <dbReference type="NCBI Taxonomy" id="167791"/>
    <lineage>
        <taxon>Eukaryota</taxon>
        <taxon>Viridiplantae</taxon>
        <taxon>Streptophyta</taxon>
        <taxon>Embryophyta</taxon>
        <taxon>Tracheophyta</taxon>
        <taxon>Spermatophyta</taxon>
        <taxon>Magnoliopsida</taxon>
        <taxon>eudicotyledons</taxon>
        <taxon>Gunneridae</taxon>
        <taxon>Pentapetalae</taxon>
        <taxon>rosids</taxon>
        <taxon>fabids</taxon>
        <taxon>Fabales</taxon>
        <taxon>Fabaceae</taxon>
        <taxon>Cercidoideae</taxon>
        <taxon>Cercideae</taxon>
        <taxon>Bauhiniinae</taxon>
        <taxon>Bauhinia</taxon>
    </lineage>
</organism>
<protein>
    <submittedName>
        <fullName evidence="1">Uncharacterized protein</fullName>
    </submittedName>
</protein>
<accession>A0ACB9PA03</accession>
<proteinExistence type="predicted"/>
<reference evidence="1 2" key="1">
    <citation type="journal article" date="2022" name="DNA Res.">
        <title>Chromosomal-level genome assembly of the orchid tree Bauhinia variegata (Leguminosae; Cercidoideae) supports the allotetraploid origin hypothesis of Bauhinia.</title>
        <authorList>
            <person name="Zhong Y."/>
            <person name="Chen Y."/>
            <person name="Zheng D."/>
            <person name="Pang J."/>
            <person name="Liu Y."/>
            <person name="Luo S."/>
            <person name="Meng S."/>
            <person name="Qian L."/>
            <person name="Wei D."/>
            <person name="Dai S."/>
            <person name="Zhou R."/>
        </authorList>
    </citation>
    <scope>NUCLEOTIDE SEQUENCE [LARGE SCALE GENOMIC DNA]</scope>
    <source>
        <strain evidence="1">BV-YZ2020</strain>
    </source>
</reference>
<comment type="caution">
    <text evidence="1">The sequence shown here is derived from an EMBL/GenBank/DDBJ whole genome shotgun (WGS) entry which is preliminary data.</text>
</comment>
<name>A0ACB9PA03_BAUVA</name>